<evidence type="ECO:0000313" key="3">
    <source>
        <dbReference type="Proteomes" id="UP000295313"/>
    </source>
</evidence>
<accession>A0A4R8I4Z0</accession>
<protein>
    <submittedName>
        <fullName evidence="2">Plasmid stabilization system protein ParE</fullName>
    </submittedName>
</protein>
<dbReference type="Proteomes" id="UP000295313">
    <property type="component" value="Unassembled WGS sequence"/>
</dbReference>
<dbReference type="SUPFAM" id="SSF143011">
    <property type="entry name" value="RelE-like"/>
    <property type="match status" value="1"/>
</dbReference>
<dbReference type="InterPro" id="IPR007712">
    <property type="entry name" value="RelE/ParE_toxin"/>
</dbReference>
<dbReference type="EMBL" id="SOEO01000003">
    <property type="protein sequence ID" value="TDX82786.1"/>
    <property type="molecule type" value="Genomic_DNA"/>
</dbReference>
<dbReference type="AlphaFoldDB" id="A0A4R8I4Z0"/>
<evidence type="ECO:0000313" key="2">
    <source>
        <dbReference type="EMBL" id="TDX82786.1"/>
    </source>
</evidence>
<proteinExistence type="predicted"/>
<gene>
    <name evidence="2" type="ORF">B0I22_2814</name>
</gene>
<sequence>MILKMEDSKQLKNFFLNMAYKIVWSEFSEQQIDEIFLYYQEKSKSYNVAQKIITKILLAPDRLINNPRIGQKELSLMYKNIDYHYIVESNYKIIYSINDDDFQIKIVDIFDTRQNPTKIERESRINLSQSYS</sequence>
<dbReference type="InterPro" id="IPR035093">
    <property type="entry name" value="RelE/ParE_toxin_dom_sf"/>
</dbReference>
<dbReference type="Gene3D" id="3.30.2310.20">
    <property type="entry name" value="RelE-like"/>
    <property type="match status" value="1"/>
</dbReference>
<dbReference type="Pfam" id="PF05016">
    <property type="entry name" value="ParE_toxin"/>
    <property type="match status" value="1"/>
</dbReference>
<comment type="caution">
    <text evidence="2">The sequence shown here is derived from an EMBL/GenBank/DDBJ whole genome shotgun (WGS) entry which is preliminary data.</text>
</comment>
<keyword evidence="3" id="KW-1185">Reference proteome</keyword>
<name>A0A4R8I4Z0_9FLAO</name>
<keyword evidence="1" id="KW-1277">Toxin-antitoxin system</keyword>
<organism evidence="2 3">
    <name type="scientific">Epilithonimonas xixisoli</name>
    <dbReference type="NCBI Taxonomy" id="1476462"/>
    <lineage>
        <taxon>Bacteria</taxon>
        <taxon>Pseudomonadati</taxon>
        <taxon>Bacteroidota</taxon>
        <taxon>Flavobacteriia</taxon>
        <taxon>Flavobacteriales</taxon>
        <taxon>Weeksellaceae</taxon>
        <taxon>Chryseobacterium group</taxon>
        <taxon>Epilithonimonas</taxon>
    </lineage>
</organism>
<reference evidence="2 3" key="1">
    <citation type="submission" date="2019-03" db="EMBL/GenBank/DDBJ databases">
        <title>Genomic Encyclopedia of Type Strains, Phase III (KMG-III): the genomes of soil and plant-associated and newly described type strains.</title>
        <authorList>
            <person name="Whitman W."/>
        </authorList>
    </citation>
    <scope>NUCLEOTIDE SEQUENCE [LARGE SCALE GENOMIC DNA]</scope>
    <source>
        <strain evidence="2 3">CGMCC 1.12802</strain>
    </source>
</reference>
<evidence type="ECO:0000256" key="1">
    <source>
        <dbReference type="ARBA" id="ARBA00022649"/>
    </source>
</evidence>